<organism evidence="9">
    <name type="scientific">Hydropuntia rangiferina</name>
    <dbReference type="NCBI Taxonomy" id="338881"/>
    <lineage>
        <taxon>Eukaryota</taxon>
        <taxon>Rhodophyta</taxon>
        <taxon>Florideophyceae</taxon>
        <taxon>Rhodymeniophycidae</taxon>
        <taxon>Gracilariales</taxon>
        <taxon>Gracilariaceae</taxon>
        <taxon>Hydropuntia</taxon>
    </lineage>
</organism>
<keyword evidence="3" id="KW-0138">CF(0)</keyword>
<name>A0A345UBB2_9FLOR</name>
<evidence type="ECO:0000256" key="6">
    <source>
        <dbReference type="ARBA" id="ARBA00023128"/>
    </source>
</evidence>
<evidence type="ECO:0000256" key="2">
    <source>
        <dbReference type="ARBA" id="ARBA00022448"/>
    </source>
</evidence>
<dbReference type="GO" id="GO:0045259">
    <property type="term" value="C:proton-transporting ATP synthase complex"/>
    <property type="evidence" value="ECO:0007669"/>
    <property type="project" value="UniProtKB-KW"/>
</dbReference>
<evidence type="ECO:0000256" key="5">
    <source>
        <dbReference type="ARBA" id="ARBA00023065"/>
    </source>
</evidence>
<accession>A0A345UBB2</accession>
<evidence type="ECO:0000256" key="3">
    <source>
        <dbReference type="ARBA" id="ARBA00022547"/>
    </source>
</evidence>
<dbReference type="GO" id="GO:0015986">
    <property type="term" value="P:proton motive force-driven ATP synthesis"/>
    <property type="evidence" value="ECO:0007669"/>
    <property type="project" value="InterPro"/>
</dbReference>
<evidence type="ECO:0000256" key="4">
    <source>
        <dbReference type="ARBA" id="ARBA00022781"/>
    </source>
</evidence>
<dbReference type="Pfam" id="PF05405">
    <property type="entry name" value="Mt_ATP-synt_B"/>
    <property type="match status" value="1"/>
</dbReference>
<dbReference type="AlphaFoldDB" id="A0A345UBB2"/>
<evidence type="ECO:0000256" key="7">
    <source>
        <dbReference type="ARBA" id="ARBA00023136"/>
    </source>
</evidence>
<reference evidence="9" key="1">
    <citation type="submission" date="2018-05" db="EMBL/GenBank/DDBJ databases">
        <title>Organellar genomes of Gracilariaceae.</title>
        <authorList>
            <person name="Iha C."/>
            <person name="Oliveira M.C."/>
        </authorList>
    </citation>
    <scope>NUCLEOTIDE SEQUENCE</scope>
</reference>
<protein>
    <submittedName>
        <fullName evidence="9">ATP synthase F0 subunit b</fullName>
    </submittedName>
</protein>
<evidence type="ECO:0000256" key="8">
    <source>
        <dbReference type="SAM" id="Phobius"/>
    </source>
</evidence>
<keyword evidence="8" id="KW-0812">Transmembrane</keyword>
<keyword evidence="5" id="KW-0406">Ion transport</keyword>
<evidence type="ECO:0000313" key="9">
    <source>
        <dbReference type="EMBL" id="AXI97748.1"/>
    </source>
</evidence>
<keyword evidence="6 9" id="KW-0496">Mitochondrion</keyword>
<dbReference type="GeneID" id="37624542"/>
<keyword evidence="7 8" id="KW-0472">Membrane</keyword>
<dbReference type="InterPro" id="IPR008688">
    <property type="entry name" value="ATP_synth_Bsub_B/MI25"/>
</dbReference>
<geneLocation type="mitochondrion" evidence="9"/>
<comment type="subcellular location">
    <subcellularLocation>
        <location evidence="1">Mitochondrion membrane</location>
    </subcellularLocation>
</comment>
<feature type="transmembrane region" description="Helical" evidence="8">
    <location>
        <begin position="26"/>
        <end position="43"/>
    </location>
</feature>
<sequence length="180" mass="21471">MLNFSIIILLSLILISQNIILLNEETLILLCFIIFCWIGFNKLKDSIYEDFEIQKKDLEIEFSESFNILLKSVNKKLTLQKILPLWLINFSDLKRHLLSLNLILIDKLPNLYVQRNKDNFLKKLSSIKRIEQQTNKLIGLLLIKKIEKITLLRYFYISKIKVKTFECSYKITLREYIEII</sequence>
<dbReference type="GO" id="GO:0015078">
    <property type="term" value="F:proton transmembrane transporter activity"/>
    <property type="evidence" value="ECO:0007669"/>
    <property type="project" value="InterPro"/>
</dbReference>
<keyword evidence="2" id="KW-0813">Transport</keyword>
<proteinExistence type="predicted"/>
<keyword evidence="8" id="KW-1133">Transmembrane helix</keyword>
<dbReference type="RefSeq" id="YP_009511871.1">
    <property type="nucleotide sequence ID" value="NC_039149.1"/>
</dbReference>
<dbReference type="EMBL" id="MH396020">
    <property type="protein sequence ID" value="AXI97748.1"/>
    <property type="molecule type" value="Genomic_DNA"/>
</dbReference>
<evidence type="ECO:0000256" key="1">
    <source>
        <dbReference type="ARBA" id="ARBA00004325"/>
    </source>
</evidence>
<gene>
    <name evidence="9" type="primary">atp4</name>
</gene>
<dbReference type="GO" id="GO:0031966">
    <property type="term" value="C:mitochondrial membrane"/>
    <property type="evidence" value="ECO:0007669"/>
    <property type="project" value="UniProtKB-SubCell"/>
</dbReference>
<keyword evidence="4" id="KW-0375">Hydrogen ion transport</keyword>